<name>A0A1F6TCV6_9PROT</name>
<comment type="caution">
    <text evidence="2">The sequence shown here is derived from an EMBL/GenBank/DDBJ whole genome shotgun (WGS) entry which is preliminary data.</text>
</comment>
<organism evidence="2 3">
    <name type="scientific">Candidatus Muproteobacteria bacterium RBG_16_64_11</name>
    <dbReference type="NCBI Taxonomy" id="1817758"/>
    <lineage>
        <taxon>Bacteria</taxon>
        <taxon>Pseudomonadati</taxon>
        <taxon>Pseudomonadota</taxon>
        <taxon>Candidatus Muproteobacteria</taxon>
    </lineage>
</organism>
<feature type="transmembrane region" description="Helical" evidence="1">
    <location>
        <begin position="50"/>
        <end position="70"/>
    </location>
</feature>
<evidence type="ECO:0000256" key="1">
    <source>
        <dbReference type="SAM" id="Phobius"/>
    </source>
</evidence>
<keyword evidence="1" id="KW-1133">Transmembrane helix</keyword>
<accession>A0A1F6TCV6</accession>
<dbReference type="Proteomes" id="UP000177925">
    <property type="component" value="Unassembled WGS sequence"/>
</dbReference>
<keyword evidence="1" id="KW-0472">Membrane</keyword>
<gene>
    <name evidence="2" type="ORF">A2150_04000</name>
</gene>
<dbReference type="EMBL" id="MFSS01000072">
    <property type="protein sequence ID" value="OGI42960.1"/>
    <property type="molecule type" value="Genomic_DNA"/>
</dbReference>
<keyword evidence="1" id="KW-0812">Transmembrane</keyword>
<reference evidence="2 3" key="1">
    <citation type="journal article" date="2016" name="Nat. Commun.">
        <title>Thousands of microbial genomes shed light on interconnected biogeochemical processes in an aquifer system.</title>
        <authorList>
            <person name="Anantharaman K."/>
            <person name="Brown C.T."/>
            <person name="Hug L.A."/>
            <person name="Sharon I."/>
            <person name="Castelle C.J."/>
            <person name="Probst A.J."/>
            <person name="Thomas B.C."/>
            <person name="Singh A."/>
            <person name="Wilkins M.J."/>
            <person name="Karaoz U."/>
            <person name="Brodie E.L."/>
            <person name="Williams K.H."/>
            <person name="Hubbard S.S."/>
            <person name="Banfield J.F."/>
        </authorList>
    </citation>
    <scope>NUCLEOTIDE SEQUENCE [LARGE SCALE GENOMIC DNA]</scope>
</reference>
<feature type="transmembrane region" description="Helical" evidence="1">
    <location>
        <begin position="16"/>
        <end position="38"/>
    </location>
</feature>
<sequence>MSERSEVEREAKLKTCFGVSFLVLTVIFTVASYSIVVLNQKLALGVSNEVLLALVVETPIQWVGLLYVIAKNLFPHDELKQKRLLDKQRGKQEK</sequence>
<protein>
    <submittedName>
        <fullName evidence="2">Uncharacterized protein</fullName>
    </submittedName>
</protein>
<evidence type="ECO:0000313" key="3">
    <source>
        <dbReference type="Proteomes" id="UP000177925"/>
    </source>
</evidence>
<dbReference type="STRING" id="1817758.A2150_04000"/>
<evidence type="ECO:0000313" key="2">
    <source>
        <dbReference type="EMBL" id="OGI42960.1"/>
    </source>
</evidence>
<dbReference type="AlphaFoldDB" id="A0A1F6TCV6"/>
<proteinExistence type="predicted"/>